<sequence length="91" mass="10620">MNNTKQAKVYDCYLSLMTIEEVAKKLDLSYNQVQKYYTNFIVYSAKIKGDTKADKLAQLYEVEKKLFHLIETDPTNAKINNLSYIYSSFCI</sequence>
<proteinExistence type="predicted"/>
<protein>
    <submittedName>
        <fullName evidence="1">Uncharacterized protein</fullName>
    </submittedName>
</protein>
<reference evidence="1" key="1">
    <citation type="submission" date="2020-05" db="EMBL/GenBank/DDBJ databases">
        <authorList>
            <person name="Chiriac C."/>
            <person name="Salcher M."/>
            <person name="Ghai R."/>
            <person name="Kavagutti S V."/>
        </authorList>
    </citation>
    <scope>NUCLEOTIDE SEQUENCE</scope>
</reference>
<evidence type="ECO:0000313" key="1">
    <source>
        <dbReference type="EMBL" id="CAB5218561.1"/>
    </source>
</evidence>
<dbReference type="EMBL" id="LR798265">
    <property type="protein sequence ID" value="CAB5218561.1"/>
    <property type="molecule type" value="Genomic_DNA"/>
</dbReference>
<name>A0A6J7WKI4_9CAUD</name>
<organism evidence="1">
    <name type="scientific">uncultured Caudovirales phage</name>
    <dbReference type="NCBI Taxonomy" id="2100421"/>
    <lineage>
        <taxon>Viruses</taxon>
        <taxon>Duplodnaviria</taxon>
        <taxon>Heunggongvirae</taxon>
        <taxon>Uroviricota</taxon>
        <taxon>Caudoviricetes</taxon>
        <taxon>Peduoviridae</taxon>
        <taxon>Maltschvirus</taxon>
        <taxon>Maltschvirus maltsch</taxon>
    </lineage>
</organism>
<gene>
    <name evidence="1" type="ORF">UFOVP212_47</name>
</gene>
<accession>A0A6J7WKI4</accession>